<comment type="caution">
    <text evidence="3">The sequence shown here is derived from an EMBL/GenBank/DDBJ whole genome shotgun (WGS) entry which is preliminary data.</text>
</comment>
<evidence type="ECO:0000313" key="3">
    <source>
        <dbReference type="EMBL" id="NYS48055.1"/>
    </source>
</evidence>
<dbReference type="RefSeq" id="WP_179941837.1">
    <property type="nucleotide sequence ID" value="NZ_JACBYF010000025.1"/>
</dbReference>
<feature type="domain" description="NADPH-dependent FMN reductase-like" evidence="2">
    <location>
        <begin position="4"/>
        <end position="146"/>
    </location>
</feature>
<dbReference type="InterPro" id="IPR029039">
    <property type="entry name" value="Flavoprotein-like_sf"/>
</dbReference>
<organism evidence="3 4">
    <name type="scientific">Gemelliphila palaticanis</name>
    <dbReference type="NCBI Taxonomy" id="81950"/>
    <lineage>
        <taxon>Bacteria</taxon>
        <taxon>Bacillati</taxon>
        <taxon>Bacillota</taxon>
        <taxon>Bacilli</taxon>
        <taxon>Bacillales</taxon>
        <taxon>Gemellaceae</taxon>
        <taxon>Gemelliphila</taxon>
    </lineage>
</organism>
<evidence type="ECO:0000256" key="1">
    <source>
        <dbReference type="ARBA" id="ARBA00009428"/>
    </source>
</evidence>
<dbReference type="InterPro" id="IPR050712">
    <property type="entry name" value="NAD(P)H-dep_reductase"/>
</dbReference>
<dbReference type="EMBL" id="JACBYF010000025">
    <property type="protein sequence ID" value="NYS48055.1"/>
    <property type="molecule type" value="Genomic_DNA"/>
</dbReference>
<dbReference type="Pfam" id="PF03358">
    <property type="entry name" value="FMN_red"/>
    <property type="match status" value="1"/>
</dbReference>
<reference evidence="3 4" key="1">
    <citation type="submission" date="2020-07" db="EMBL/GenBank/DDBJ databases">
        <title>MOT database genomes.</title>
        <authorList>
            <person name="Joseph S."/>
            <person name="Aduse-Opoku J."/>
            <person name="Hashim A."/>
            <person name="Wade W."/>
            <person name="Curtis M."/>
        </authorList>
    </citation>
    <scope>NUCLEOTIDE SEQUENCE [LARGE SCALE GENOMIC DNA]</scope>
    <source>
        <strain evidence="3 4">CIP 106318</strain>
    </source>
</reference>
<dbReference type="InterPro" id="IPR005025">
    <property type="entry name" value="FMN_Rdtase-like_dom"/>
</dbReference>
<sequence length="185" mass="20009">MSKKILIAVGSFRKGSFNQSLADYVKVSLEKAGVTAEFLDYKSVPLLEQDTEFPTPAAVEAVRAEVAKADGLWVVSPEYNGSYPAVLKNLLDWLSRPAKAFDFETPTVIANKPVTVSGAAGSTQAKFVRAQLSGLFSYIRMNPMPGEGLGLTLPAEAWQTGTFELSAEQKELVDKQVAEFLAFIG</sequence>
<dbReference type="SUPFAM" id="SSF52218">
    <property type="entry name" value="Flavoproteins"/>
    <property type="match status" value="1"/>
</dbReference>
<accession>A0ABX2T4A5</accession>
<dbReference type="PANTHER" id="PTHR30543:SF21">
    <property type="entry name" value="NAD(P)H-DEPENDENT FMN REDUCTASE LOT6"/>
    <property type="match status" value="1"/>
</dbReference>
<evidence type="ECO:0000313" key="4">
    <source>
        <dbReference type="Proteomes" id="UP000531840"/>
    </source>
</evidence>
<keyword evidence="4" id="KW-1185">Reference proteome</keyword>
<proteinExistence type="inferred from homology"/>
<evidence type="ECO:0000259" key="2">
    <source>
        <dbReference type="Pfam" id="PF03358"/>
    </source>
</evidence>
<dbReference type="Gene3D" id="3.40.50.360">
    <property type="match status" value="1"/>
</dbReference>
<dbReference type="Proteomes" id="UP000531840">
    <property type="component" value="Unassembled WGS sequence"/>
</dbReference>
<gene>
    <name evidence="3" type="ORF">HZY85_07700</name>
</gene>
<protein>
    <submittedName>
        <fullName evidence="3">NAD(P)H-dependent oxidoreductase</fullName>
    </submittedName>
</protein>
<name>A0ABX2T4A5_9BACL</name>
<comment type="similarity">
    <text evidence="1">Belongs to the azoreductase type 2 family.</text>
</comment>
<dbReference type="PANTHER" id="PTHR30543">
    <property type="entry name" value="CHROMATE REDUCTASE"/>
    <property type="match status" value="1"/>
</dbReference>